<feature type="domain" description="Aminotransferase class I/classII large" evidence="7">
    <location>
        <begin position="57"/>
        <end position="375"/>
    </location>
</feature>
<dbReference type="PRINTS" id="PR00753">
    <property type="entry name" value="ACCSYNTHASE"/>
</dbReference>
<accession>A0A174QWN7</accession>
<dbReference type="CDD" id="cd00609">
    <property type="entry name" value="AAT_like"/>
    <property type="match status" value="1"/>
</dbReference>
<comment type="cofactor">
    <cofactor evidence="1 6">
        <name>pyridoxal 5'-phosphate</name>
        <dbReference type="ChEBI" id="CHEBI:597326"/>
    </cofactor>
</comment>
<dbReference type="GO" id="GO:0030170">
    <property type="term" value="F:pyridoxal phosphate binding"/>
    <property type="evidence" value="ECO:0007669"/>
    <property type="project" value="InterPro"/>
</dbReference>
<evidence type="ECO:0000256" key="3">
    <source>
        <dbReference type="ARBA" id="ARBA00022576"/>
    </source>
</evidence>
<dbReference type="EC" id="2.6.1.-" evidence="6"/>
<evidence type="ECO:0000313" key="8">
    <source>
        <dbReference type="EMBL" id="CUP74569.1"/>
    </source>
</evidence>
<dbReference type="PANTHER" id="PTHR46383">
    <property type="entry name" value="ASPARTATE AMINOTRANSFERASE"/>
    <property type="match status" value="1"/>
</dbReference>
<dbReference type="InterPro" id="IPR004839">
    <property type="entry name" value="Aminotransferase_I/II_large"/>
</dbReference>
<evidence type="ECO:0000256" key="6">
    <source>
        <dbReference type="RuleBase" id="RU000481"/>
    </source>
</evidence>
<dbReference type="Gene3D" id="3.40.640.10">
    <property type="entry name" value="Type I PLP-dependent aspartate aminotransferase-like (Major domain)"/>
    <property type="match status" value="1"/>
</dbReference>
<dbReference type="AlphaFoldDB" id="A0A174QWN7"/>
<protein>
    <recommendedName>
        <fullName evidence="6">Aminotransferase</fullName>
        <ecNumber evidence="6">2.6.1.-</ecNumber>
    </recommendedName>
</protein>
<dbReference type="SUPFAM" id="SSF53383">
    <property type="entry name" value="PLP-dependent transferases"/>
    <property type="match status" value="1"/>
</dbReference>
<gene>
    <name evidence="8" type="ORF">ERS852551_01796</name>
</gene>
<sequence>MEHIKTKMKPAFAKLDGGLFSTAQKADVGDVAERMKSAGVALMSWADPFMPDPSIPQPVLDAAIKELQNGFPAHYTMPIGNPELKKLIAARIEKKYGFQLDPNRNIIINPGSDNGLIFAMMPWIEPGDEVMVHDPSYPSNFLNPELIGGVTVRVPTYPEDGYHIRIQEYEKRVTSKTKMVLLTNPNNPTGTVYTRKELEELAAFCVEHDLICVCDQAFEDTVFPEHEMICICQLPGMWERTVTVCSVSKGMGLSGFRVGWTYATDTIMDTYYGAAVNIQGATSTLAQLAVMPAFRDDSFIQDYMKKYDNRRKYAYKLFNNIPGVSMQMPESGFFVWIDISKLGDSSEITAYLAKEALVSLNDGKFYGDMGNGHLRLIAGCFWDDKDSFAAMDRMAAAFRKLAEKKGLA</sequence>
<proteinExistence type="inferred from homology"/>
<comment type="similarity">
    <text evidence="2 6">Belongs to the class-I pyridoxal-phosphate-dependent aminotransferase family.</text>
</comment>
<dbReference type="PANTHER" id="PTHR46383:SF1">
    <property type="entry name" value="ASPARTATE AMINOTRANSFERASE"/>
    <property type="match status" value="1"/>
</dbReference>
<keyword evidence="5" id="KW-0663">Pyridoxal phosphate</keyword>
<dbReference type="InterPro" id="IPR004838">
    <property type="entry name" value="NHTrfase_class1_PyrdxlP-BS"/>
</dbReference>
<organism evidence="8 9">
    <name type="scientific">Anaerotruncus colihominis</name>
    <dbReference type="NCBI Taxonomy" id="169435"/>
    <lineage>
        <taxon>Bacteria</taxon>
        <taxon>Bacillati</taxon>
        <taxon>Bacillota</taxon>
        <taxon>Clostridia</taxon>
        <taxon>Eubacteriales</taxon>
        <taxon>Oscillospiraceae</taxon>
        <taxon>Anaerotruncus</taxon>
    </lineage>
</organism>
<dbReference type="Proteomes" id="UP000095765">
    <property type="component" value="Unassembled WGS sequence"/>
</dbReference>
<dbReference type="RefSeq" id="WP_055245045.1">
    <property type="nucleotide sequence ID" value="NZ_CABIWA010000013.1"/>
</dbReference>
<dbReference type="GO" id="GO:0008483">
    <property type="term" value="F:transaminase activity"/>
    <property type="evidence" value="ECO:0007669"/>
    <property type="project" value="UniProtKB-KW"/>
</dbReference>
<name>A0A174QWN7_9FIRM</name>
<evidence type="ECO:0000256" key="4">
    <source>
        <dbReference type="ARBA" id="ARBA00022679"/>
    </source>
</evidence>
<reference evidence="8 9" key="1">
    <citation type="submission" date="2015-09" db="EMBL/GenBank/DDBJ databases">
        <authorList>
            <consortium name="Pathogen Informatics"/>
        </authorList>
    </citation>
    <scope>NUCLEOTIDE SEQUENCE [LARGE SCALE GENOMIC DNA]</scope>
    <source>
        <strain evidence="8 9">2789STDY5834939</strain>
    </source>
</reference>
<dbReference type="InterPro" id="IPR015421">
    <property type="entry name" value="PyrdxlP-dep_Trfase_major"/>
</dbReference>
<dbReference type="GO" id="GO:0006520">
    <property type="term" value="P:amino acid metabolic process"/>
    <property type="evidence" value="ECO:0007669"/>
    <property type="project" value="InterPro"/>
</dbReference>
<dbReference type="InterPro" id="IPR050596">
    <property type="entry name" value="AspAT/PAT-like"/>
</dbReference>
<evidence type="ECO:0000256" key="5">
    <source>
        <dbReference type="ARBA" id="ARBA00022898"/>
    </source>
</evidence>
<dbReference type="EMBL" id="CZBE01000011">
    <property type="protein sequence ID" value="CUP74569.1"/>
    <property type="molecule type" value="Genomic_DNA"/>
</dbReference>
<evidence type="ECO:0000259" key="7">
    <source>
        <dbReference type="Pfam" id="PF00155"/>
    </source>
</evidence>
<dbReference type="PROSITE" id="PS00105">
    <property type="entry name" value="AA_TRANSFER_CLASS_1"/>
    <property type="match status" value="1"/>
</dbReference>
<keyword evidence="3 6" id="KW-0032">Aminotransferase</keyword>
<evidence type="ECO:0000256" key="1">
    <source>
        <dbReference type="ARBA" id="ARBA00001933"/>
    </source>
</evidence>
<dbReference type="Pfam" id="PF00155">
    <property type="entry name" value="Aminotran_1_2"/>
    <property type="match status" value="1"/>
</dbReference>
<evidence type="ECO:0000313" key="9">
    <source>
        <dbReference type="Proteomes" id="UP000095765"/>
    </source>
</evidence>
<dbReference type="InterPro" id="IPR015424">
    <property type="entry name" value="PyrdxlP-dep_Trfase"/>
</dbReference>
<evidence type="ECO:0000256" key="2">
    <source>
        <dbReference type="ARBA" id="ARBA00007441"/>
    </source>
</evidence>
<keyword evidence="4 6" id="KW-0808">Transferase</keyword>
<dbReference type="OrthoDB" id="9802328at2"/>